<reference evidence="3 4" key="1">
    <citation type="submission" date="2015-09" db="EMBL/GenBank/DDBJ databases">
        <authorList>
            <person name="Jackson K.R."/>
            <person name="Lunt B.L."/>
            <person name="Fisher J.N.B."/>
            <person name="Gardner A.V."/>
            <person name="Bailey M.E."/>
            <person name="Deus L.M."/>
            <person name="Earl A.S."/>
            <person name="Gibby P.D."/>
            <person name="Hartmann K.A."/>
            <person name="Liu J.E."/>
            <person name="Manci A.M."/>
            <person name="Nielsen D.A."/>
            <person name="Solomon M.B."/>
            <person name="Breakwell D.P."/>
            <person name="Burnett S.H."/>
            <person name="Grose J.H."/>
        </authorList>
    </citation>
    <scope>NUCLEOTIDE SEQUENCE [LARGE SCALE GENOMIC DNA]</scope>
    <source>
        <strain evidence="3 4">16</strain>
    </source>
</reference>
<proteinExistence type="inferred from homology"/>
<dbReference type="RefSeq" id="WP_054360237.1">
    <property type="nucleotide sequence ID" value="NZ_JAPCYQ010000001.1"/>
</dbReference>
<comment type="caution">
    <text evidence="3">The sequence shown here is derived from an EMBL/GenBank/DDBJ whole genome shotgun (WGS) entry which is preliminary data.</text>
</comment>
<dbReference type="PANTHER" id="PTHR33755">
    <property type="entry name" value="TOXIN PARE1-RELATED"/>
    <property type="match status" value="1"/>
</dbReference>
<accession>A0A0P6W4A7</accession>
<dbReference type="EMBL" id="LJYW01000001">
    <property type="protein sequence ID" value="KPL54071.1"/>
    <property type="molecule type" value="Genomic_DNA"/>
</dbReference>
<name>A0A0P6W4A7_9HYPH</name>
<evidence type="ECO:0000313" key="4">
    <source>
        <dbReference type="Proteomes" id="UP000048984"/>
    </source>
</evidence>
<dbReference type="Proteomes" id="UP000048984">
    <property type="component" value="Unassembled WGS sequence"/>
</dbReference>
<organism evidence="3 4">
    <name type="scientific">Prosthecodimorpha hirschii</name>
    <dbReference type="NCBI Taxonomy" id="665126"/>
    <lineage>
        <taxon>Bacteria</taxon>
        <taxon>Pseudomonadati</taxon>
        <taxon>Pseudomonadota</taxon>
        <taxon>Alphaproteobacteria</taxon>
        <taxon>Hyphomicrobiales</taxon>
        <taxon>Ancalomicrobiaceae</taxon>
        <taxon>Prosthecodimorpha</taxon>
    </lineage>
</organism>
<protein>
    <recommendedName>
        <fullName evidence="5">Plasmid stabilization protein</fullName>
    </recommendedName>
</protein>
<dbReference type="InterPro" id="IPR007712">
    <property type="entry name" value="RelE/ParE_toxin"/>
</dbReference>
<dbReference type="InterPro" id="IPR051803">
    <property type="entry name" value="TA_system_RelE-like_toxin"/>
</dbReference>
<dbReference type="Gene3D" id="3.30.2310.20">
    <property type="entry name" value="RelE-like"/>
    <property type="match status" value="1"/>
</dbReference>
<dbReference type="STRING" id="665126.ABB55_19175"/>
<dbReference type="AlphaFoldDB" id="A0A0P6W4A7"/>
<evidence type="ECO:0000256" key="1">
    <source>
        <dbReference type="ARBA" id="ARBA00006226"/>
    </source>
</evidence>
<evidence type="ECO:0008006" key="5">
    <source>
        <dbReference type="Google" id="ProtNLM"/>
    </source>
</evidence>
<evidence type="ECO:0000256" key="2">
    <source>
        <dbReference type="ARBA" id="ARBA00022649"/>
    </source>
</evidence>
<gene>
    <name evidence="3" type="ORF">ABB55_19175</name>
</gene>
<keyword evidence="4" id="KW-1185">Reference proteome</keyword>
<reference evidence="3 4" key="2">
    <citation type="submission" date="2015-10" db="EMBL/GenBank/DDBJ databases">
        <title>Draft Genome Sequence of Prosthecomicrobium hirschii ATCC 27832.</title>
        <authorList>
            <person name="Daniel J."/>
            <person name="Givan S.A."/>
            <person name="Brun Y.V."/>
            <person name="Brown P.J."/>
        </authorList>
    </citation>
    <scope>NUCLEOTIDE SEQUENCE [LARGE SCALE GENOMIC DNA]</scope>
    <source>
        <strain evidence="3 4">16</strain>
    </source>
</reference>
<dbReference type="InterPro" id="IPR035093">
    <property type="entry name" value="RelE/ParE_toxin_dom_sf"/>
</dbReference>
<evidence type="ECO:0000313" key="3">
    <source>
        <dbReference type="EMBL" id="KPL54071.1"/>
    </source>
</evidence>
<dbReference type="Pfam" id="PF05016">
    <property type="entry name" value="ParE_toxin"/>
    <property type="match status" value="1"/>
</dbReference>
<sequence length="100" mass="11055">MRLRVSPRAADDLDAIVDYLAENSPAAAARVLQRIEAQARQLLEQPFAGRARPELGAGLRHRPVGAYLILYRVAGDGVEIVRVVHGRRDLGDLSLTEERE</sequence>
<comment type="similarity">
    <text evidence="1">Belongs to the RelE toxin family.</text>
</comment>
<keyword evidence="2" id="KW-1277">Toxin-antitoxin system</keyword>